<comment type="similarity">
    <text evidence="1">Belongs to the IUNH family.</text>
</comment>
<organism evidence="3">
    <name type="scientific">Oppiella nova</name>
    <dbReference type="NCBI Taxonomy" id="334625"/>
    <lineage>
        <taxon>Eukaryota</taxon>
        <taxon>Metazoa</taxon>
        <taxon>Ecdysozoa</taxon>
        <taxon>Arthropoda</taxon>
        <taxon>Chelicerata</taxon>
        <taxon>Arachnida</taxon>
        <taxon>Acari</taxon>
        <taxon>Acariformes</taxon>
        <taxon>Sarcoptiformes</taxon>
        <taxon>Oribatida</taxon>
        <taxon>Brachypylina</taxon>
        <taxon>Oppioidea</taxon>
        <taxon>Oppiidae</taxon>
        <taxon>Oppiella</taxon>
    </lineage>
</organism>
<reference evidence="3" key="1">
    <citation type="submission" date="2020-11" db="EMBL/GenBank/DDBJ databases">
        <authorList>
            <person name="Tran Van P."/>
        </authorList>
    </citation>
    <scope>NUCLEOTIDE SEQUENCE</scope>
</reference>
<sequence length="214" mass="24531">MEKICLIPIILPAIFGNGFADTSSRIYLHFAQLILNNRFSQFDYGPIENLVKYKQLVAPEYPLHNISSENIILVNDYIIIIKTMASKKLVIIDTDCGVDDALAIMLATYCQKQDMIDILGITCSFGNTYVDNVCKNVCYTLRASELEQIKVYRGCEGPIIGKYVSDDYYGKDGYLQFTRSESDPQDVYHFLFLTIRGQHYGQRIIDTTIRVYYH</sequence>
<feature type="domain" description="Inosine/uridine-preferring nucleoside hydrolase" evidence="2">
    <location>
        <begin position="90"/>
        <end position="191"/>
    </location>
</feature>
<evidence type="ECO:0000259" key="2">
    <source>
        <dbReference type="Pfam" id="PF01156"/>
    </source>
</evidence>
<protein>
    <recommendedName>
        <fullName evidence="2">Inosine/uridine-preferring nucleoside hydrolase domain-containing protein</fullName>
    </recommendedName>
</protein>
<dbReference type="SUPFAM" id="SSF53590">
    <property type="entry name" value="Nucleoside hydrolase"/>
    <property type="match status" value="1"/>
</dbReference>
<dbReference type="EMBL" id="OC916877">
    <property type="protein sequence ID" value="CAD7645513.1"/>
    <property type="molecule type" value="Genomic_DNA"/>
</dbReference>
<evidence type="ECO:0000313" key="3">
    <source>
        <dbReference type="EMBL" id="CAD7645513.1"/>
    </source>
</evidence>
<gene>
    <name evidence="3" type="ORF">ONB1V03_LOCUS5251</name>
</gene>
<dbReference type="InterPro" id="IPR001910">
    <property type="entry name" value="Inosine/uridine_hydrolase_dom"/>
</dbReference>
<dbReference type="PANTHER" id="PTHR46190">
    <property type="entry name" value="SI:CH211-201H21.5-RELATED"/>
    <property type="match status" value="1"/>
</dbReference>
<keyword evidence="4" id="KW-1185">Reference proteome</keyword>
<evidence type="ECO:0000256" key="1">
    <source>
        <dbReference type="ARBA" id="ARBA00009176"/>
    </source>
</evidence>
<dbReference type="PANTHER" id="PTHR46190:SF1">
    <property type="entry name" value="SI:CH211-201H21.5"/>
    <property type="match status" value="1"/>
</dbReference>
<dbReference type="InterPro" id="IPR029058">
    <property type="entry name" value="AB_hydrolase_fold"/>
</dbReference>
<dbReference type="EMBL" id="CAJPVJ010002052">
    <property type="protein sequence ID" value="CAG2165713.1"/>
    <property type="molecule type" value="Genomic_DNA"/>
</dbReference>
<dbReference type="Pfam" id="PF01156">
    <property type="entry name" value="IU_nuc_hydro"/>
    <property type="match status" value="1"/>
</dbReference>
<dbReference type="GO" id="GO:0016799">
    <property type="term" value="F:hydrolase activity, hydrolyzing N-glycosyl compounds"/>
    <property type="evidence" value="ECO:0007669"/>
    <property type="project" value="InterPro"/>
</dbReference>
<evidence type="ECO:0000313" key="4">
    <source>
        <dbReference type="Proteomes" id="UP000728032"/>
    </source>
</evidence>
<dbReference type="InterPro" id="IPR052775">
    <property type="entry name" value="IUN_hydrolase"/>
</dbReference>
<accession>A0A7R9LQU5</accession>
<proteinExistence type="inferred from homology"/>
<name>A0A7R9LQU5_9ACAR</name>
<dbReference type="Gene3D" id="3.90.245.10">
    <property type="entry name" value="Ribonucleoside hydrolase-like"/>
    <property type="match status" value="1"/>
</dbReference>
<dbReference type="Gene3D" id="3.40.50.1820">
    <property type="entry name" value="alpha/beta hydrolase"/>
    <property type="match status" value="1"/>
</dbReference>
<dbReference type="InterPro" id="IPR036452">
    <property type="entry name" value="Ribo_hydro-like"/>
</dbReference>
<dbReference type="OrthoDB" id="432381at2759"/>
<dbReference type="Proteomes" id="UP000728032">
    <property type="component" value="Unassembled WGS sequence"/>
</dbReference>
<dbReference type="AlphaFoldDB" id="A0A7R9LQU5"/>